<name>A0A1H6KUE6_9GAMM</name>
<proteinExistence type="predicted"/>
<evidence type="ECO:0000313" key="2">
    <source>
        <dbReference type="Proteomes" id="UP000198988"/>
    </source>
</evidence>
<gene>
    <name evidence="1" type="ORF">BAZSYMA_ACONTIG06588_7</name>
</gene>
<dbReference type="AlphaFoldDB" id="A0A1H6KUE6"/>
<dbReference type="Proteomes" id="UP000198988">
    <property type="component" value="Unassembled WGS sequence"/>
</dbReference>
<evidence type="ECO:0000313" key="1">
    <source>
        <dbReference type="EMBL" id="SEH76558.1"/>
    </source>
</evidence>
<sequence length="60" mass="6481">MTPLIVFSVAESSKPVAITSSPLFPNTLRTLVLLEACNKSSKLSFRVLLPEPVMSITSMS</sequence>
<protein>
    <submittedName>
        <fullName evidence="1">Uncharacterized protein</fullName>
    </submittedName>
</protein>
<reference evidence="2" key="1">
    <citation type="submission" date="2016-06" db="EMBL/GenBank/DDBJ databases">
        <authorList>
            <person name="Petersen J."/>
            <person name="Sayavedra L."/>
        </authorList>
    </citation>
    <scope>NUCLEOTIDE SEQUENCE [LARGE SCALE GENOMIC DNA]</scope>
    <source>
        <strain evidence="2">BazSymA</strain>
    </source>
</reference>
<accession>A0A1H6KUE6</accession>
<organism evidence="1 2">
    <name type="scientific">Bathymodiolus azoricus thioautotrophic gill symbiont</name>
    <dbReference type="NCBI Taxonomy" id="235205"/>
    <lineage>
        <taxon>Bacteria</taxon>
        <taxon>Pseudomonadati</taxon>
        <taxon>Pseudomonadota</taxon>
        <taxon>Gammaproteobacteria</taxon>
        <taxon>sulfur-oxidizing symbionts</taxon>
    </lineage>
</organism>
<dbReference type="EMBL" id="CDSC02000179">
    <property type="protein sequence ID" value="SEH76558.1"/>
    <property type="molecule type" value="Genomic_DNA"/>
</dbReference>